<comment type="caution">
    <text evidence="3">The sequence shown here is derived from an EMBL/GenBank/DDBJ whole genome shotgun (WGS) entry which is preliminary data.</text>
</comment>
<feature type="chain" id="PRO_5039630984" evidence="2">
    <location>
        <begin position="26"/>
        <end position="457"/>
    </location>
</feature>
<evidence type="ECO:0000313" key="3">
    <source>
        <dbReference type="EMBL" id="MBU9735854.1"/>
    </source>
</evidence>
<organism evidence="3 4">
    <name type="scientific">Diplocloster agilis</name>
    <dbReference type="NCBI Taxonomy" id="2850323"/>
    <lineage>
        <taxon>Bacteria</taxon>
        <taxon>Bacillati</taxon>
        <taxon>Bacillota</taxon>
        <taxon>Clostridia</taxon>
        <taxon>Lachnospirales</taxon>
        <taxon>Lachnospiraceae</taxon>
        <taxon>Diplocloster</taxon>
    </lineage>
</organism>
<dbReference type="PROSITE" id="PS51257">
    <property type="entry name" value="PROKAR_LIPOPROTEIN"/>
    <property type="match status" value="1"/>
</dbReference>
<dbReference type="InterPro" id="IPR050490">
    <property type="entry name" value="Bact_solute-bd_prot1"/>
</dbReference>
<evidence type="ECO:0000256" key="1">
    <source>
        <dbReference type="SAM" id="MobiDB-lite"/>
    </source>
</evidence>
<dbReference type="PANTHER" id="PTHR43649:SF12">
    <property type="entry name" value="DIACETYLCHITOBIOSE BINDING PROTEIN DASA"/>
    <property type="match status" value="1"/>
</dbReference>
<feature type="region of interest" description="Disordered" evidence="1">
    <location>
        <begin position="31"/>
        <end position="61"/>
    </location>
</feature>
<dbReference type="EMBL" id="JAHQCW010000005">
    <property type="protein sequence ID" value="MBU9735854.1"/>
    <property type="molecule type" value="Genomic_DNA"/>
</dbReference>
<evidence type="ECO:0000256" key="2">
    <source>
        <dbReference type="SAM" id="SignalP"/>
    </source>
</evidence>
<dbReference type="Pfam" id="PF01547">
    <property type="entry name" value="SBP_bac_1"/>
    <property type="match status" value="1"/>
</dbReference>
<dbReference type="RefSeq" id="WP_158344807.1">
    <property type="nucleotide sequence ID" value="NZ_JAHQCW010000005.1"/>
</dbReference>
<accession>A0A949JWD3</accession>
<sequence>MKTKKHLRMVSLLMTLVLTMALVLTGCGSKTEEQPAAAPEGDTEQTVAPAETAASQGKSDSPVTLTFSTFNQWYNDGLKASIAKYEEISGNKVEVQVYPDDQFTNLIMTKMATGDVPDIIGIHPNTTMWPALIDKVEPLEGEWADKLLPSTKANVVRESDGKVVSAPYGACSSLGATYNKKVFEDAGIQLPLKSYDELLDACEKLKQNGVTPIYMPNKDNWTAQIFMLCSLNSVFEKDSTLGEKIMANEIKPSQVPEIVDLCKRLVELKDKGYMNDDLNSATFDMGIAAVANGEAGMFLDGDWGYADYEKDYADQLSNIGFMPITLADDYIFADIGSSGYGLWVPTDAAHKEAALEFVDIFMSEEVLQVMYEKIPGICPIEGYDVNMSSWNEEMLKYAETLPTQDDFKGSYLPGFNVGNFSNYIQAMLAGQSVEQALDDWYNDYAQLNKASKTPGFE</sequence>
<dbReference type="AlphaFoldDB" id="A0A949JWD3"/>
<name>A0A949JWD3_9FIRM</name>
<reference evidence="3" key="1">
    <citation type="submission" date="2021-06" db="EMBL/GenBank/DDBJ databases">
        <title>Description of novel taxa of the family Lachnospiraceae.</title>
        <authorList>
            <person name="Chaplin A.V."/>
            <person name="Sokolova S.R."/>
            <person name="Pikina A.P."/>
            <person name="Korzhanova M."/>
            <person name="Belova V."/>
            <person name="Korostin D."/>
            <person name="Efimov B.A."/>
        </authorList>
    </citation>
    <scope>NUCLEOTIDE SEQUENCE</scope>
    <source>
        <strain evidence="3">ASD5720</strain>
    </source>
</reference>
<dbReference type="InterPro" id="IPR006059">
    <property type="entry name" value="SBP"/>
</dbReference>
<gene>
    <name evidence="3" type="ORF">KTH89_04850</name>
</gene>
<dbReference type="Proteomes" id="UP000712157">
    <property type="component" value="Unassembled WGS sequence"/>
</dbReference>
<dbReference type="PANTHER" id="PTHR43649">
    <property type="entry name" value="ARABINOSE-BINDING PROTEIN-RELATED"/>
    <property type="match status" value="1"/>
</dbReference>
<keyword evidence="4" id="KW-1185">Reference proteome</keyword>
<feature type="signal peptide" evidence="2">
    <location>
        <begin position="1"/>
        <end position="25"/>
    </location>
</feature>
<keyword evidence="2" id="KW-0732">Signal</keyword>
<dbReference type="SUPFAM" id="SSF53850">
    <property type="entry name" value="Periplasmic binding protein-like II"/>
    <property type="match status" value="1"/>
</dbReference>
<evidence type="ECO:0000313" key="4">
    <source>
        <dbReference type="Proteomes" id="UP000712157"/>
    </source>
</evidence>
<proteinExistence type="predicted"/>
<protein>
    <submittedName>
        <fullName evidence="3">ABC transporter substrate-binding protein</fullName>
    </submittedName>
</protein>
<dbReference type="Gene3D" id="3.40.190.10">
    <property type="entry name" value="Periplasmic binding protein-like II"/>
    <property type="match status" value="2"/>
</dbReference>